<feature type="region of interest" description="Disordered" evidence="8">
    <location>
        <begin position="2783"/>
        <end position="2817"/>
    </location>
</feature>
<dbReference type="InterPro" id="IPR050401">
    <property type="entry name" value="Cyclic_nucleotide_synthase"/>
</dbReference>
<feature type="region of interest" description="Disordered" evidence="8">
    <location>
        <begin position="1183"/>
        <end position="1228"/>
    </location>
</feature>
<dbReference type="InterPro" id="IPR029787">
    <property type="entry name" value="Nucleotide_cyclase"/>
</dbReference>
<protein>
    <recommendedName>
        <fullName evidence="9">Guanylate cyclase domain-containing protein</fullName>
    </recommendedName>
</protein>
<feature type="compositionally biased region" description="Polar residues" evidence="8">
    <location>
        <begin position="455"/>
        <end position="468"/>
    </location>
</feature>
<evidence type="ECO:0000256" key="8">
    <source>
        <dbReference type="SAM" id="MobiDB-lite"/>
    </source>
</evidence>
<keyword evidence="6 7" id="KW-0456">Lyase</keyword>
<feature type="region of interest" description="Disordered" evidence="8">
    <location>
        <begin position="288"/>
        <end position="321"/>
    </location>
</feature>
<evidence type="ECO:0000313" key="11">
    <source>
        <dbReference type="Proteomes" id="UP000747399"/>
    </source>
</evidence>
<feature type="region of interest" description="Disordered" evidence="8">
    <location>
        <begin position="1568"/>
        <end position="1626"/>
    </location>
</feature>
<evidence type="ECO:0000256" key="7">
    <source>
        <dbReference type="RuleBase" id="RU000405"/>
    </source>
</evidence>
<evidence type="ECO:0000256" key="2">
    <source>
        <dbReference type="ARBA" id="ARBA00022692"/>
    </source>
</evidence>
<dbReference type="PANTHER" id="PTHR11920">
    <property type="entry name" value="GUANYLYL CYCLASE"/>
    <property type="match status" value="1"/>
</dbReference>
<feature type="region of interest" description="Disordered" evidence="8">
    <location>
        <begin position="455"/>
        <end position="474"/>
    </location>
</feature>
<dbReference type="GO" id="GO:0004016">
    <property type="term" value="F:adenylate cyclase activity"/>
    <property type="evidence" value="ECO:0007669"/>
    <property type="project" value="TreeGrafter"/>
</dbReference>
<feature type="compositionally biased region" description="Gly residues" evidence="8">
    <location>
        <begin position="365"/>
        <end position="382"/>
    </location>
</feature>
<dbReference type="InterPro" id="IPR018297">
    <property type="entry name" value="A/G_cyclase_CS"/>
</dbReference>
<evidence type="ECO:0000259" key="9">
    <source>
        <dbReference type="PROSITE" id="PS50125"/>
    </source>
</evidence>
<keyword evidence="5" id="KW-0472">Membrane</keyword>
<feature type="compositionally biased region" description="Low complexity" evidence="8">
    <location>
        <begin position="1365"/>
        <end position="1377"/>
    </location>
</feature>
<sequence>MGIFSCCLCGDKPGKEDAEEFKHKIQTEPPETQVQKEETPAVDGPPAPRTSTELSPAEEEQPLQLVAGRLAKHLLERQPSKSKKLQSASSGGAVGQRWVSSLDGPTVDGPAYNGNTATGGLLLQEVKPLYDPVAGASTSRLGGTYGSLTSQANTPHNGTSGHQSGSMNFARSVNRLSAINTSGAFSRRASLLDLDFTKASLQLALGSSILRGSIAGGVSTHSAPPEPWMLQHILRQMSLAPPPAAAAAHPAPYLLPSGPLGGHTGFMPSSLPATASVMAAIAAGLGQNPSNAGRPSCDRDNSRSSYGQIHPHSPAATHGQHVLHPQHSAYPVPLFSRAVCERVENLPAPLVVLVLRSAAAAAGASDGGRLSGLGTGASPGLGHGEEVERSEAVGRNAASTGCSNLDIGDECDGGVSWPVQTPGVPVVTSMKLDMPALQQIEGKRHIFHASHTSRIVSGRQPSNPSQASHPGDADAEARQRAYACLVSALEEAAGRHVALVHAWHNAAAGALLTTAATIAAATATTGGIPTGGSDSQESQCNVSDGGVAALAAGALAEGGEVGVVLWGLRELFDQDPCLPLLARDLLRQAAIRPEHVPPLTHSLVPSAYSSLLAGRDPFSAAAMAVAGPTTAGTGIPGGGVGHRRIILGSTALQAAVNMGQVRVHVCVFQTAPADKAASVMSMVDTMVSAGSAAASAPQAAWLPAVVLEWPQPVASTPPMPVPPPPIALGASSAFNATALLSPMARASVANSQHRSVFHDVDRPQSSSFMTLEGPGPTGAVGLISSGAAAFPRQVPVDMPVPGSQLILPNVMPSLSLGMASISSTVAPVAVEPGPATANVIGSAFGSPASAAAMEEPTALAGGELAPLAGAELLYVIQTWQRHHLLLASVPYAITLFDCGGRVLQQNQGSVDFMGEITGDPMEQHQSIAAAAGAAAGGSAGLEQRTSATRGAKAAGAHAPGKSGLGSGSGGGSSVGFAGGTPLMEISEVDVLSVLFCLCPDLLDEMLEEVICGNMWRGIVQVPRVMRPCIRAAQRWGAMGKAAVAQGSSVAAAVATAAGGITSCLAGGGASGAPDIRRNSGAVAFGVTVKQPCASESTPMEMNTEPPAGPPASHNPPGLPRNSHSGSSDLMEPDAAPNLMCIGAGANELVQHARSFNSGRPSMNVGSPLRRLATSLAVSGAAMDLKGPGRLRGSSGGEGNGADASGSGQTGPKRLGPSRRPPARSYSLRGLIRPMVSSFSNQYASSSLRGGSLHRLALGDGNSGASAASTEQLAAAVRAPEAAATRTLAAAGTRALEATATQVAKAEDAKVPEAATVSPPARLPRRRPPTRVCESSSLGEPHFHSFTAGQARGLPPRQASEHMLMTGAQQQGTQGQQQSLNRGTLTMSPSFGAVGKPRSSVLAFAERLRSGRLPGVSSGDSSNSTSASGTLPARSAPRRLRSGLSLASGPDGPLPGSQGSPFTTHLGTDFAVHTAEVEQSEISAATTGEQMKGDPQAGAATTPGTEAGLAVLVAATPGAVTAQPAAKSDGVAGHADFPCASDSSQTAWEPESDGQVVREAELRSLRSGSGMDVWMGHSPIRGSATSHAADFTTSPPGCCGSGGNDRDERGRLTPPQLGRAGDTQSPSLLSLADQRQIRMMSDPVAHPVLPQATVISDPRNYGTANPAADYPAPGSLSAIREATASPPKFKTAGVAELMASDGHAVHAANGASLLNEVRPAHSVPIKPLEADVACSAEDVVHSEYPAEVPPQAWGARNYSANGAALQPGSGGHHARGSVRRQLHALKRPLSRSSTRTYLMTAIPTSTLNVLGRVHSMRQMEYEEQPDSERDVTLSGQQDRIGGGGSLVRASTTNAAMGRRKHTAAVYRSKSQSLNVTATEPRMAVPRIFSFMRSASKRMLQQMQGQQVDAISCRSTGGDACSTTPITISPQRRHTFELTPLNANGVSGSDTAGGGGGLHRLSHSPRWSADFHPQRLSPVVSPVGLETAYEDASIEPSGSNSAPMGEAPPRHFSITSEGPLHKSSREQVTSSPRPLPASAIMGDAMPSSSSEGEGSGPVAAAAATATASPSSVAGVERVSRGSAQPPMPPQLTRLRASEDWADAGGVGIRMMSPREMSPADMARRVGMAWHEVAATSFTDPVTGARVVALVQNDVSEKVETEMQLTELMEVEHRLLEQIFPRHVLEHIAMQNISGAAVQHNQAAGAGRKQRRMSQFDLLKSQDCSQLAHHHEQITVLFCDVKGFTAMCSSVEPAVVMSFLNMLYTQFDSLLHVHDVYKVETIGDCYMVAGGLVRRGSDGVAALLEFGEVDLEHARKVVNFAKDLLDVVREMHMPNGQPLQVRVGIHSGPAMSGVVGTKMPRFCLFGDTINTASRCESTCPPSAIHATTAVRDLVPEEPWVATGGVMAKGKGMMRTFLLGPNNPAATPPESADDGAVSDLCSSRPVGAGIGMGSGFLSPPTPPMHGTGVMAAAAAAATGIVTASGAGPDISVAPIAAAAFAPAAPTSPAAASRHSALRRLGSGVRRNNSLRAITTTSAAVAAAAAAAAASGGTGGLPNSVTLMPPGSIAAAAIAAAGGGGLGSSGPASPNGRMASGAAVSSSAPPVVIATNSGYLRLPSTVLSSSPAETATTNTLVRTFAPAGELPCISPVVDPSRTVTAAAAAADAGASTATAIDPDVDCLPSAHDVRVVNIMTAGQRLGGDVATGPRVGVVGVGMSPQPHVTSQSLRGVSLFAAQTTRTELGTDFVSSSAVVPPSGLLFDSGIGVTATEPVMQAGALPSIVYEVQNEHEPQDLGENLRAPLGSRAGGGGGGSNSASASR</sequence>
<comment type="caution">
    <text evidence="10">The sequence shown here is derived from an EMBL/GenBank/DDBJ whole genome shotgun (WGS) entry which is preliminary data.</text>
</comment>
<feature type="compositionally biased region" description="Low complexity" evidence="8">
    <location>
        <begin position="1414"/>
        <end position="1428"/>
    </location>
</feature>
<keyword evidence="2" id="KW-0812">Transmembrane</keyword>
<feature type="domain" description="Guanylate cyclase" evidence="9">
    <location>
        <begin position="2232"/>
        <end position="2373"/>
    </location>
</feature>
<evidence type="ECO:0000313" key="10">
    <source>
        <dbReference type="EMBL" id="GIL54420.1"/>
    </source>
</evidence>
<dbReference type="CDD" id="cd07302">
    <property type="entry name" value="CHD"/>
    <property type="match status" value="1"/>
</dbReference>
<dbReference type="GO" id="GO:0000166">
    <property type="term" value="F:nucleotide binding"/>
    <property type="evidence" value="ECO:0007669"/>
    <property type="project" value="UniProtKB-KW"/>
</dbReference>
<dbReference type="GO" id="GO:0004383">
    <property type="term" value="F:guanylate cyclase activity"/>
    <property type="evidence" value="ECO:0007669"/>
    <property type="project" value="TreeGrafter"/>
</dbReference>
<evidence type="ECO:0000256" key="1">
    <source>
        <dbReference type="ARBA" id="ARBA00004370"/>
    </source>
</evidence>
<evidence type="ECO:0000256" key="4">
    <source>
        <dbReference type="ARBA" id="ARBA00022989"/>
    </source>
</evidence>
<dbReference type="SUPFAM" id="SSF55073">
    <property type="entry name" value="Nucleotide cyclase"/>
    <property type="match status" value="1"/>
</dbReference>
<feature type="compositionally biased region" description="Low complexity" evidence="8">
    <location>
        <begin position="2045"/>
        <end position="2072"/>
    </location>
</feature>
<feature type="region of interest" description="Disordered" evidence="8">
    <location>
        <begin position="76"/>
        <end position="102"/>
    </location>
</feature>
<organism evidence="10 11">
    <name type="scientific">Volvox africanus</name>
    <dbReference type="NCBI Taxonomy" id="51714"/>
    <lineage>
        <taxon>Eukaryota</taxon>
        <taxon>Viridiplantae</taxon>
        <taxon>Chlorophyta</taxon>
        <taxon>core chlorophytes</taxon>
        <taxon>Chlorophyceae</taxon>
        <taxon>CS clade</taxon>
        <taxon>Chlamydomonadales</taxon>
        <taxon>Volvocaceae</taxon>
        <taxon>Volvox</taxon>
    </lineage>
</organism>
<feature type="compositionally biased region" description="Polar residues" evidence="8">
    <location>
        <begin position="1582"/>
        <end position="1594"/>
    </location>
</feature>
<dbReference type="Gene3D" id="3.30.70.1230">
    <property type="entry name" value="Nucleotide cyclase"/>
    <property type="match status" value="1"/>
</dbReference>
<feature type="region of interest" description="Disordered" evidence="8">
    <location>
        <begin position="10"/>
        <end position="60"/>
    </location>
</feature>
<dbReference type="FunFam" id="3.30.70.1230:FF:000146">
    <property type="entry name" value="Atrial natriuretic peptide receptor, putative"/>
    <property type="match status" value="1"/>
</dbReference>
<dbReference type="PROSITE" id="PS00452">
    <property type="entry name" value="GUANYLATE_CYCLASE_1"/>
    <property type="match status" value="1"/>
</dbReference>
<dbReference type="PANTHER" id="PTHR11920:SF335">
    <property type="entry name" value="GUANYLATE CYCLASE"/>
    <property type="match status" value="1"/>
</dbReference>
<dbReference type="Proteomes" id="UP000747399">
    <property type="component" value="Unassembled WGS sequence"/>
</dbReference>
<feature type="region of interest" description="Disordered" evidence="8">
    <location>
        <begin position="1941"/>
        <end position="1964"/>
    </location>
</feature>
<dbReference type="GO" id="GO:0001653">
    <property type="term" value="F:peptide receptor activity"/>
    <property type="evidence" value="ECO:0007669"/>
    <property type="project" value="TreeGrafter"/>
</dbReference>
<dbReference type="InterPro" id="IPR001054">
    <property type="entry name" value="A/G_cyclase"/>
</dbReference>
<reference evidence="10" key="1">
    <citation type="journal article" date="2021" name="Proc. Natl. Acad. Sci. U.S.A.">
        <title>Three genomes in the algal genus Volvox reveal the fate of a haploid sex-determining region after a transition to homothallism.</title>
        <authorList>
            <person name="Yamamoto K."/>
            <person name="Hamaji T."/>
            <person name="Kawai-Toyooka H."/>
            <person name="Matsuzaki R."/>
            <person name="Takahashi F."/>
            <person name="Nishimura Y."/>
            <person name="Kawachi M."/>
            <person name="Noguchi H."/>
            <person name="Minakuchi Y."/>
            <person name="Umen J.G."/>
            <person name="Toyoda A."/>
            <person name="Nozaki H."/>
        </authorList>
    </citation>
    <scope>NUCLEOTIDE SEQUENCE</scope>
    <source>
        <strain evidence="10">NIES-3780</strain>
    </source>
</reference>
<dbReference type="GO" id="GO:0035556">
    <property type="term" value="P:intracellular signal transduction"/>
    <property type="evidence" value="ECO:0007669"/>
    <property type="project" value="InterPro"/>
</dbReference>
<feature type="compositionally biased region" description="Polar residues" evidence="8">
    <location>
        <begin position="1378"/>
        <end position="1388"/>
    </location>
</feature>
<dbReference type="GO" id="GO:0005886">
    <property type="term" value="C:plasma membrane"/>
    <property type="evidence" value="ECO:0007669"/>
    <property type="project" value="TreeGrafter"/>
</dbReference>
<evidence type="ECO:0000256" key="6">
    <source>
        <dbReference type="ARBA" id="ARBA00023239"/>
    </source>
</evidence>
<feature type="region of interest" description="Disordered" evidence="8">
    <location>
        <begin position="1095"/>
        <end position="1135"/>
    </location>
</feature>
<feature type="region of interest" description="Disordered" evidence="8">
    <location>
        <begin position="1411"/>
        <end position="1464"/>
    </location>
</feature>
<dbReference type="PROSITE" id="PS50125">
    <property type="entry name" value="GUANYLATE_CYCLASE_2"/>
    <property type="match status" value="1"/>
</dbReference>
<keyword evidence="4" id="KW-1133">Transmembrane helix</keyword>
<evidence type="ECO:0000256" key="3">
    <source>
        <dbReference type="ARBA" id="ARBA00022741"/>
    </source>
</evidence>
<feature type="compositionally biased region" description="Basic and acidic residues" evidence="8">
    <location>
        <begin position="12"/>
        <end position="26"/>
    </location>
</feature>
<dbReference type="GO" id="GO:0007168">
    <property type="term" value="P:receptor guanylyl cyclase signaling pathway"/>
    <property type="evidence" value="ECO:0007669"/>
    <property type="project" value="TreeGrafter"/>
</dbReference>
<feature type="region of interest" description="Disordered" evidence="8">
    <location>
        <begin position="145"/>
        <end position="167"/>
    </location>
</feature>
<feature type="region of interest" description="Disordered" evidence="8">
    <location>
        <begin position="941"/>
        <end position="969"/>
    </location>
</feature>
<keyword evidence="11" id="KW-1185">Reference proteome</keyword>
<proteinExistence type="inferred from homology"/>
<feature type="region of interest" description="Disordered" evidence="8">
    <location>
        <begin position="1526"/>
        <end position="1555"/>
    </location>
</feature>
<dbReference type="EMBL" id="BNCO01000017">
    <property type="protein sequence ID" value="GIL54420.1"/>
    <property type="molecule type" value="Genomic_DNA"/>
</dbReference>
<comment type="subcellular location">
    <subcellularLocation>
        <location evidence="1">Membrane</location>
    </subcellularLocation>
</comment>
<dbReference type="Pfam" id="PF00211">
    <property type="entry name" value="Guanylate_cyc"/>
    <property type="match status" value="1"/>
</dbReference>
<dbReference type="SMART" id="SM00044">
    <property type="entry name" value="CYCc"/>
    <property type="match status" value="1"/>
</dbReference>
<feature type="region of interest" description="Disordered" evidence="8">
    <location>
        <begin position="1821"/>
        <end position="1846"/>
    </location>
</feature>
<feature type="region of interest" description="Disordered" evidence="8">
    <location>
        <begin position="1990"/>
        <end position="2090"/>
    </location>
</feature>
<gene>
    <name evidence="10" type="ORF">Vafri_9957</name>
</gene>
<feature type="compositionally biased region" description="Low complexity" evidence="8">
    <location>
        <begin position="944"/>
        <end position="961"/>
    </location>
</feature>
<name>A0A8J4B5I8_9CHLO</name>
<accession>A0A8J4B5I8</accession>
<evidence type="ECO:0000256" key="5">
    <source>
        <dbReference type="ARBA" id="ARBA00023136"/>
    </source>
</evidence>
<keyword evidence="3" id="KW-0547">Nucleotide-binding</keyword>
<feature type="compositionally biased region" description="Pro residues" evidence="8">
    <location>
        <begin position="1106"/>
        <end position="1118"/>
    </location>
</feature>
<feature type="region of interest" description="Disordered" evidence="8">
    <location>
        <begin position="364"/>
        <end position="384"/>
    </location>
</feature>
<comment type="similarity">
    <text evidence="7">Belongs to the adenylyl cyclase class-4/guanylyl cyclase family.</text>
</comment>
<feature type="region of interest" description="Disordered" evidence="8">
    <location>
        <begin position="1309"/>
        <end position="1395"/>
    </location>
</feature>